<dbReference type="PANTHER" id="PTHR11104">
    <property type="entry name" value="AMINOGLYCOSIDE N3-ACETYLTRANSFERASE"/>
    <property type="match status" value="1"/>
</dbReference>
<dbReference type="GO" id="GO:0046677">
    <property type="term" value="P:response to antibiotic"/>
    <property type="evidence" value="ECO:0007669"/>
    <property type="project" value="UniProtKB-KW"/>
</dbReference>
<reference evidence="5 6" key="1">
    <citation type="submission" date="2016-10" db="EMBL/GenBank/DDBJ databases">
        <authorList>
            <person name="de Groot N.N."/>
        </authorList>
    </citation>
    <scope>NUCLEOTIDE SEQUENCE [LARGE SCALE GENOMIC DNA]</scope>
    <source>
        <strain evidence="5 6">CGMCC 1.10434</strain>
    </source>
</reference>
<keyword evidence="2 4" id="KW-0808">Transferase</keyword>
<keyword evidence="4" id="KW-0046">Antibiotic resistance</keyword>
<comment type="similarity">
    <text evidence="1 4">Belongs to the antibiotic N-acetyltransferase family.</text>
</comment>
<proteinExistence type="inferred from homology"/>
<dbReference type="SUPFAM" id="SSF110710">
    <property type="entry name" value="TTHA0583/YokD-like"/>
    <property type="match status" value="1"/>
</dbReference>
<dbReference type="Proteomes" id="UP000199300">
    <property type="component" value="Unassembled WGS sequence"/>
</dbReference>
<dbReference type="AlphaFoldDB" id="A0A1H8KBK9"/>
<name>A0A1H8KBK9_9BACI</name>
<dbReference type="GO" id="GO:0046353">
    <property type="term" value="F:aminoglycoside 3-N-acetyltransferase activity"/>
    <property type="evidence" value="ECO:0007669"/>
    <property type="project" value="UniProtKB-EC"/>
</dbReference>
<evidence type="ECO:0000256" key="3">
    <source>
        <dbReference type="ARBA" id="ARBA00023315"/>
    </source>
</evidence>
<organism evidence="5 6">
    <name type="scientific">Amphibacillus marinus</name>
    <dbReference type="NCBI Taxonomy" id="872970"/>
    <lineage>
        <taxon>Bacteria</taxon>
        <taxon>Bacillati</taxon>
        <taxon>Bacillota</taxon>
        <taxon>Bacilli</taxon>
        <taxon>Bacillales</taxon>
        <taxon>Bacillaceae</taxon>
        <taxon>Amphibacillus</taxon>
    </lineage>
</organism>
<protein>
    <recommendedName>
        <fullName evidence="4">Aminoglycoside N(3)-acetyltransferase</fullName>
        <ecNumber evidence="4">2.3.1.-</ecNumber>
    </recommendedName>
</protein>
<dbReference type="STRING" id="872970.SAMN04488134_102223"/>
<dbReference type="InterPro" id="IPR028345">
    <property type="entry name" value="Antibiotic_NAT-like"/>
</dbReference>
<evidence type="ECO:0000256" key="2">
    <source>
        <dbReference type="ARBA" id="ARBA00022679"/>
    </source>
</evidence>
<evidence type="ECO:0000256" key="1">
    <source>
        <dbReference type="ARBA" id="ARBA00006383"/>
    </source>
</evidence>
<dbReference type="EMBL" id="FODJ01000002">
    <property type="protein sequence ID" value="SEN89798.1"/>
    <property type="molecule type" value="Genomic_DNA"/>
</dbReference>
<accession>A0A1H8KBK9</accession>
<dbReference type="OrthoDB" id="7330654at2"/>
<dbReference type="InterPro" id="IPR003679">
    <property type="entry name" value="Amioglycoside_AcTrfase"/>
</dbReference>
<dbReference type="Pfam" id="PF02522">
    <property type="entry name" value="Antibiotic_NAT"/>
    <property type="match status" value="1"/>
</dbReference>
<dbReference type="PANTHER" id="PTHR11104:SF0">
    <property type="entry name" value="SPBETA PROPHAGE-DERIVED AMINOGLYCOSIDE N(3')-ACETYLTRANSFERASE-LIKE PROTEIN YOKD"/>
    <property type="match status" value="1"/>
</dbReference>
<sequence length="264" mass="29507">MEEIVKRSKQLYTMKSLKRDLAKLGVRKGSVLLVHASLSKIGWVNGGAVAVVDALIEAVGSTGTIVMPTQSADWSDPANWQNPPVPKEWWREIRATMPAYDPAKTPTSGMGKIAELFRTYPAVRRSAHPTVSFAAWGKLREQIINNHQLNNGLGEGSPLARLYECDAQVLFIGTTYETNTAFHLAEYRAPHQIETRGAALLENGKQVWKNYHDIVYRDNCFLALGEQFEQMAQVNKGLIGQAESRLFSIVEAVDFAEHYFTKDK</sequence>
<dbReference type="RefSeq" id="WP_091495465.1">
    <property type="nucleotide sequence ID" value="NZ_FODJ01000002.1"/>
</dbReference>
<evidence type="ECO:0000313" key="5">
    <source>
        <dbReference type="EMBL" id="SEN89798.1"/>
    </source>
</evidence>
<gene>
    <name evidence="5" type="ORF">SAMN04488134_102223</name>
</gene>
<evidence type="ECO:0000256" key="4">
    <source>
        <dbReference type="RuleBase" id="RU365031"/>
    </source>
</evidence>
<keyword evidence="3 4" id="KW-0012">Acyltransferase</keyword>
<dbReference type="EC" id="2.3.1.-" evidence="4"/>
<comment type="catalytic activity">
    <reaction evidence="4">
        <text>a 2-deoxystreptamine antibiotic + acetyl-CoA = an N(3)-acetyl-2-deoxystreptamine antibiotic + CoA + H(+)</text>
        <dbReference type="Rhea" id="RHEA:12665"/>
        <dbReference type="ChEBI" id="CHEBI:15378"/>
        <dbReference type="ChEBI" id="CHEBI:57287"/>
        <dbReference type="ChEBI" id="CHEBI:57288"/>
        <dbReference type="ChEBI" id="CHEBI:57921"/>
        <dbReference type="ChEBI" id="CHEBI:77452"/>
        <dbReference type="EC" id="2.3.1.81"/>
    </reaction>
</comment>
<evidence type="ECO:0000313" key="6">
    <source>
        <dbReference type="Proteomes" id="UP000199300"/>
    </source>
</evidence>
<keyword evidence="6" id="KW-1185">Reference proteome</keyword>